<comment type="caution">
    <text evidence="1">The sequence shown here is derived from an EMBL/GenBank/DDBJ whole genome shotgun (WGS) entry which is preliminary data.</text>
</comment>
<accession>A0A370I1S6</accession>
<protein>
    <submittedName>
        <fullName evidence="1">Uncharacterized protein</fullName>
    </submittedName>
</protein>
<keyword evidence="2" id="KW-1185">Reference proteome</keyword>
<dbReference type="AlphaFoldDB" id="A0A370I1S6"/>
<reference evidence="1 2" key="1">
    <citation type="submission" date="2018-07" db="EMBL/GenBank/DDBJ databases">
        <title>Genomic Encyclopedia of Type Strains, Phase IV (KMG-IV): sequencing the most valuable type-strain genomes for metagenomic binning, comparative biology and taxonomic classification.</title>
        <authorList>
            <person name="Goeker M."/>
        </authorList>
    </citation>
    <scope>NUCLEOTIDE SEQUENCE [LARGE SCALE GENOMIC DNA]</scope>
    <source>
        <strain evidence="1 2">DSM 44290</strain>
    </source>
</reference>
<sequence length="184" mass="20115">MPRRRFPREPKFAGEQWFSWRTPCNAADEYLSALQAPTTDRVVALCAPPATVSGYRQPRLLVSADGGETFTTRDNPSATLTTLLASAQDTIALGVDGTIHTSFDGGIQRTRTYSPPESGGYTNFGDLGRTDHDDGPGFVTPSTGFTFQSVRFTADNIHSYRSEKTLLVTRDGGHSWLPVHFGSR</sequence>
<dbReference type="RefSeq" id="WP_147288070.1">
    <property type="nucleotide sequence ID" value="NZ_QQBC01000011.1"/>
</dbReference>
<evidence type="ECO:0000313" key="1">
    <source>
        <dbReference type="EMBL" id="RDI63224.1"/>
    </source>
</evidence>
<proteinExistence type="predicted"/>
<dbReference type="SUPFAM" id="SSF110296">
    <property type="entry name" value="Oligoxyloglucan reducing end-specific cellobiohydrolase"/>
    <property type="match status" value="1"/>
</dbReference>
<dbReference type="EMBL" id="QQBC01000011">
    <property type="protein sequence ID" value="RDI63224.1"/>
    <property type="molecule type" value="Genomic_DNA"/>
</dbReference>
<organism evidence="1 2">
    <name type="scientific">Nocardia pseudobrasiliensis</name>
    <dbReference type="NCBI Taxonomy" id="45979"/>
    <lineage>
        <taxon>Bacteria</taxon>
        <taxon>Bacillati</taxon>
        <taxon>Actinomycetota</taxon>
        <taxon>Actinomycetes</taxon>
        <taxon>Mycobacteriales</taxon>
        <taxon>Nocardiaceae</taxon>
        <taxon>Nocardia</taxon>
    </lineage>
</organism>
<name>A0A370I1S6_9NOCA</name>
<evidence type="ECO:0000313" key="2">
    <source>
        <dbReference type="Proteomes" id="UP000254869"/>
    </source>
</evidence>
<gene>
    <name evidence="1" type="ORF">DFR76_111243</name>
</gene>
<dbReference type="Proteomes" id="UP000254869">
    <property type="component" value="Unassembled WGS sequence"/>
</dbReference>